<evidence type="ECO:0000313" key="2">
    <source>
        <dbReference type="Proteomes" id="UP000028481"/>
    </source>
</evidence>
<dbReference type="AlphaFoldDB" id="A0A075WUA5"/>
<gene>
    <name evidence="1" type="ORF">HL41_07090</name>
</gene>
<dbReference type="EMBL" id="CP008796">
    <property type="protein sequence ID" value="AIH04476.1"/>
    <property type="molecule type" value="Genomic_DNA"/>
</dbReference>
<dbReference type="KEGG" id="tcm:HL41_07090"/>
<protein>
    <submittedName>
        <fullName evidence="1">Uncharacterized protein</fullName>
    </submittedName>
</protein>
<reference evidence="1 2" key="1">
    <citation type="journal article" date="2015" name="Genome Announc.">
        <title>Genome Sequence of a Sulfate-Reducing Thermophilic Bacterium, Thermodesulfobacterium commune DSM 2178T (Phylum Thermodesulfobacteria).</title>
        <authorList>
            <person name="Bhatnagar S."/>
            <person name="Badger J.H."/>
            <person name="Madupu R."/>
            <person name="Khouri H.M."/>
            <person name="O'Connor E.M."/>
            <person name="Robb F.T."/>
            <person name="Ward N.L."/>
            <person name="Eisen J.A."/>
        </authorList>
    </citation>
    <scope>NUCLEOTIDE SEQUENCE [LARGE SCALE GENOMIC DNA]</scope>
    <source>
        <strain evidence="1 2">DSM 2178</strain>
    </source>
</reference>
<name>A0A075WUA5_9BACT</name>
<dbReference type="RefSeq" id="WP_038061588.1">
    <property type="nucleotide sequence ID" value="NZ_CP008796.1"/>
</dbReference>
<dbReference type="STRING" id="289377.HL41_07090"/>
<dbReference type="Proteomes" id="UP000028481">
    <property type="component" value="Chromosome"/>
</dbReference>
<organism evidence="1 2">
    <name type="scientific">Thermodesulfobacterium commune DSM 2178</name>
    <dbReference type="NCBI Taxonomy" id="289377"/>
    <lineage>
        <taxon>Bacteria</taxon>
        <taxon>Pseudomonadati</taxon>
        <taxon>Thermodesulfobacteriota</taxon>
        <taxon>Thermodesulfobacteria</taxon>
        <taxon>Thermodesulfobacteriales</taxon>
        <taxon>Thermodesulfobacteriaceae</taxon>
        <taxon>Thermodesulfobacterium</taxon>
    </lineage>
</organism>
<sequence length="159" mass="18427">MLIEFEEAILQRLKEEGISNVQGWSGKAEELFMKPKTYPAVRYVFEGLDLQETLAPNIYNSIIRGSLIVFFQSLKEKGQGAYPILETILNALMWQELNGYMVEIKKIELLFHESIDFAYQVRLEAYGKYIVPFEEKEILTTRITTYEGEELSTDVKKEG</sequence>
<keyword evidence="2" id="KW-1185">Reference proteome</keyword>
<evidence type="ECO:0000313" key="1">
    <source>
        <dbReference type="EMBL" id="AIH04476.1"/>
    </source>
</evidence>
<dbReference type="OrthoDB" id="9941806at2"/>
<proteinExistence type="predicted"/>
<dbReference type="PaxDb" id="289377-HL41_07090"/>
<accession>A0A075WUA5</accession>
<dbReference type="HOGENOM" id="CLU_1659892_0_0_0"/>